<evidence type="ECO:0000313" key="3">
    <source>
        <dbReference type="EMBL" id="SDH20347.1"/>
    </source>
</evidence>
<name>A0A1G8AHH5_9VIBR</name>
<dbReference type="Pfam" id="PF01890">
    <property type="entry name" value="CbiG_C"/>
    <property type="match status" value="1"/>
</dbReference>
<sequence length="361" mass="38806">MSTVRCESVSLFTLTPGGQKLASQLRGHLPMKCYCAEKYLAHSTFSQGFEAFAGSFKNSVAQAFMRDSAIIVIGACGIVVRTIAPLLADKLSDPAVLVIDEKGHNVISLLSGHLGGANELTRYVSNILEANAVITTSTDVNQTCSLDLLSRQMCAELVDFRRATKTVNQLLVSGEPVGIYVDPDLIELLGFDIHNFDIRGLRVVAADEPIANDLSALIDVSMNGERPDWPVPSFQLIPKRIVAGVGCRKALAPNVLLSLFEQHLARHHLHPLAVASLGSIDIKQDEPALLELAKRCQVPLTLYSAEQLAQSAERFPSSEFVKKTVGVGSVSQPVAWLLSGGQLLGETLKTQGVTISLGVLN</sequence>
<dbReference type="InterPro" id="IPR036518">
    <property type="entry name" value="CobE/GbiG_C_sf"/>
</dbReference>
<dbReference type="GO" id="GO:0009236">
    <property type="term" value="P:cobalamin biosynthetic process"/>
    <property type="evidence" value="ECO:0007669"/>
    <property type="project" value="InterPro"/>
</dbReference>
<dbReference type="Gene3D" id="3.30.420.180">
    <property type="entry name" value="CobE/GbiG C-terminal domain"/>
    <property type="match status" value="1"/>
</dbReference>
<dbReference type="OrthoDB" id="9781023at2"/>
<reference evidence="3 4" key="1">
    <citation type="submission" date="2016-10" db="EMBL/GenBank/DDBJ databases">
        <authorList>
            <person name="de Groot N.N."/>
        </authorList>
    </citation>
    <scope>NUCLEOTIDE SEQUENCE [LARGE SCALE GENOMIC DNA]</scope>
    <source>
        <strain evidence="3 4">CGMCC 1.10228</strain>
    </source>
</reference>
<gene>
    <name evidence="3" type="ORF">SAMN04488136_110126</name>
</gene>
<evidence type="ECO:0000259" key="2">
    <source>
        <dbReference type="Pfam" id="PF11760"/>
    </source>
</evidence>
<dbReference type="GO" id="GO:0016829">
    <property type="term" value="F:lyase activity"/>
    <property type="evidence" value="ECO:0007669"/>
    <property type="project" value="UniProtKB-KW"/>
</dbReference>
<dbReference type="Pfam" id="PF11760">
    <property type="entry name" value="CbiG_N"/>
    <property type="match status" value="1"/>
</dbReference>
<dbReference type="InterPro" id="IPR002750">
    <property type="entry name" value="CobE/GbiG_C"/>
</dbReference>
<dbReference type="RefSeq" id="WP_093273210.1">
    <property type="nucleotide sequence ID" value="NZ_FNDD01000010.1"/>
</dbReference>
<evidence type="ECO:0000313" key="4">
    <source>
        <dbReference type="Proteomes" id="UP000198854"/>
    </source>
</evidence>
<dbReference type="AlphaFoldDB" id="A0A1G8AHH5"/>
<keyword evidence="4" id="KW-1185">Reference proteome</keyword>
<dbReference type="PANTHER" id="PTHR37477:SF1">
    <property type="entry name" value="COBALT-PRECORRIN-5A HYDROLASE"/>
    <property type="match status" value="1"/>
</dbReference>
<dbReference type="PANTHER" id="PTHR37477">
    <property type="entry name" value="COBALT-PRECORRIN-5A HYDROLASE"/>
    <property type="match status" value="1"/>
</dbReference>
<organism evidence="3 4">
    <name type="scientific">Vibrio xiamenensis</name>
    <dbReference type="NCBI Taxonomy" id="861298"/>
    <lineage>
        <taxon>Bacteria</taxon>
        <taxon>Pseudomonadati</taxon>
        <taxon>Pseudomonadota</taxon>
        <taxon>Gammaproteobacteria</taxon>
        <taxon>Vibrionales</taxon>
        <taxon>Vibrionaceae</taxon>
        <taxon>Vibrio</taxon>
    </lineage>
</organism>
<accession>A0A1G8AHH5</accession>
<dbReference type="Proteomes" id="UP000198854">
    <property type="component" value="Unassembled WGS sequence"/>
</dbReference>
<dbReference type="InterPro" id="IPR052553">
    <property type="entry name" value="CbiG_hydrolase"/>
</dbReference>
<dbReference type="InterPro" id="IPR038029">
    <property type="entry name" value="GbiG_N_sf"/>
</dbReference>
<feature type="domain" description="CobE/GbiG C-terminal" evidence="1">
    <location>
        <begin position="241"/>
        <end position="357"/>
    </location>
</feature>
<dbReference type="InterPro" id="IPR021744">
    <property type="entry name" value="CbiG_N"/>
</dbReference>
<dbReference type="Gene3D" id="3.40.50.11220">
    <property type="match status" value="1"/>
</dbReference>
<protein>
    <submittedName>
        <fullName evidence="3">Cobalt-precorrin 5A acetaldehyde-lyase</fullName>
    </submittedName>
</protein>
<dbReference type="STRING" id="861298.SAMN04488136_110126"/>
<dbReference type="EMBL" id="FNDD01000010">
    <property type="protein sequence ID" value="SDH20347.1"/>
    <property type="molecule type" value="Genomic_DNA"/>
</dbReference>
<feature type="domain" description="Cobalamin synthesis G N-terminal" evidence="2">
    <location>
        <begin position="60"/>
        <end position="139"/>
    </location>
</feature>
<dbReference type="SUPFAM" id="SSF159672">
    <property type="entry name" value="CbiG N-terminal domain-like"/>
    <property type="match status" value="1"/>
</dbReference>
<evidence type="ECO:0000259" key="1">
    <source>
        <dbReference type="Pfam" id="PF01890"/>
    </source>
</evidence>
<keyword evidence="3" id="KW-0456">Lyase</keyword>
<dbReference type="SUPFAM" id="SSF159664">
    <property type="entry name" value="CobE/GbiG C-terminal domain-like"/>
    <property type="match status" value="1"/>
</dbReference>
<proteinExistence type="predicted"/>